<dbReference type="Proteomes" id="UP001234297">
    <property type="component" value="Chromosome 1"/>
</dbReference>
<reference evidence="1 2" key="1">
    <citation type="journal article" date="2022" name="Hortic Res">
        <title>A haplotype resolved chromosomal level avocado genome allows analysis of novel avocado genes.</title>
        <authorList>
            <person name="Nath O."/>
            <person name="Fletcher S.J."/>
            <person name="Hayward A."/>
            <person name="Shaw L.M."/>
            <person name="Masouleh A.K."/>
            <person name="Furtado A."/>
            <person name="Henry R.J."/>
            <person name="Mitter N."/>
        </authorList>
    </citation>
    <scope>NUCLEOTIDE SEQUENCE [LARGE SCALE GENOMIC DNA]</scope>
    <source>
        <strain evidence="2">cv. Hass</strain>
    </source>
</reference>
<evidence type="ECO:0000313" key="2">
    <source>
        <dbReference type="Proteomes" id="UP001234297"/>
    </source>
</evidence>
<gene>
    <name evidence="1" type="ORF">MRB53_001058</name>
</gene>
<proteinExistence type="predicted"/>
<organism evidence="1 2">
    <name type="scientific">Persea americana</name>
    <name type="common">Avocado</name>
    <dbReference type="NCBI Taxonomy" id="3435"/>
    <lineage>
        <taxon>Eukaryota</taxon>
        <taxon>Viridiplantae</taxon>
        <taxon>Streptophyta</taxon>
        <taxon>Embryophyta</taxon>
        <taxon>Tracheophyta</taxon>
        <taxon>Spermatophyta</taxon>
        <taxon>Magnoliopsida</taxon>
        <taxon>Magnoliidae</taxon>
        <taxon>Laurales</taxon>
        <taxon>Lauraceae</taxon>
        <taxon>Persea</taxon>
    </lineage>
</organism>
<name>A0ACC2MRH7_PERAE</name>
<protein>
    <submittedName>
        <fullName evidence="1">Uncharacterized protein</fullName>
    </submittedName>
</protein>
<keyword evidence="2" id="KW-1185">Reference proteome</keyword>
<accession>A0ACC2MRH7</accession>
<dbReference type="EMBL" id="CM056809">
    <property type="protein sequence ID" value="KAJ8648035.1"/>
    <property type="molecule type" value="Genomic_DNA"/>
</dbReference>
<comment type="caution">
    <text evidence="1">The sequence shown here is derived from an EMBL/GenBank/DDBJ whole genome shotgun (WGS) entry which is preliminary data.</text>
</comment>
<sequence>MRCGTLYHVYFTSKGRRLHSLFSSSRLSIGTPQSVISQNQVVYSVWLCGSVPPHTHTGRFSNPVEFTSCLIALESKCLHDK</sequence>
<evidence type="ECO:0000313" key="1">
    <source>
        <dbReference type="EMBL" id="KAJ8648035.1"/>
    </source>
</evidence>